<keyword evidence="3 5" id="KW-0863">Zinc-finger</keyword>
<evidence type="ECO:0000256" key="3">
    <source>
        <dbReference type="ARBA" id="ARBA00022771"/>
    </source>
</evidence>
<reference evidence="7" key="1">
    <citation type="submission" date="2025-08" db="UniProtKB">
        <authorList>
            <consortium name="Ensembl"/>
        </authorList>
    </citation>
    <scope>IDENTIFICATION</scope>
</reference>
<dbReference type="GO" id="GO:0000981">
    <property type="term" value="F:DNA-binding transcription factor activity, RNA polymerase II-specific"/>
    <property type="evidence" value="ECO:0007669"/>
    <property type="project" value="TreeGrafter"/>
</dbReference>
<evidence type="ECO:0000256" key="1">
    <source>
        <dbReference type="ARBA" id="ARBA00022723"/>
    </source>
</evidence>
<dbReference type="Gene3D" id="3.30.160.60">
    <property type="entry name" value="Classic Zinc Finger"/>
    <property type="match status" value="4"/>
</dbReference>
<accession>A0A3B3C4E3</accession>
<dbReference type="SMART" id="SM00355">
    <property type="entry name" value="ZnF_C2H2"/>
    <property type="match status" value="4"/>
</dbReference>
<dbReference type="PANTHER" id="PTHR23235">
    <property type="entry name" value="KRUEPPEL-LIKE TRANSCRIPTION FACTOR"/>
    <property type="match status" value="1"/>
</dbReference>
<proteinExistence type="predicted"/>
<dbReference type="FunFam" id="3.30.160.60:FF:000227">
    <property type="entry name" value="fez family zinc finger protein 1"/>
    <property type="match status" value="1"/>
</dbReference>
<protein>
    <submittedName>
        <fullName evidence="7">FEZ family zinc finger 1</fullName>
    </submittedName>
</protein>
<dbReference type="Pfam" id="PF00096">
    <property type="entry name" value="zf-C2H2"/>
    <property type="match status" value="3"/>
</dbReference>
<dbReference type="PROSITE" id="PS00028">
    <property type="entry name" value="ZINC_FINGER_C2H2_1"/>
    <property type="match status" value="4"/>
</dbReference>
<reference evidence="7" key="2">
    <citation type="submission" date="2025-09" db="UniProtKB">
        <authorList>
            <consortium name="Ensembl"/>
        </authorList>
    </citation>
    <scope>IDENTIFICATION</scope>
</reference>
<keyword evidence="1" id="KW-0479">Metal-binding</keyword>
<keyword evidence="4" id="KW-0862">Zinc</keyword>
<dbReference type="PROSITE" id="PS50157">
    <property type="entry name" value="ZINC_FINGER_C2H2_2"/>
    <property type="match status" value="4"/>
</dbReference>
<dbReference type="InterPro" id="IPR013087">
    <property type="entry name" value="Znf_C2H2_type"/>
</dbReference>
<evidence type="ECO:0000256" key="5">
    <source>
        <dbReference type="PROSITE-ProRule" id="PRU00042"/>
    </source>
</evidence>
<name>A0A3B3C4E3_ORYME</name>
<feature type="domain" description="C2H2-type" evidence="6">
    <location>
        <begin position="350"/>
        <end position="377"/>
    </location>
</feature>
<dbReference type="AlphaFoldDB" id="A0A3B3C4E3"/>
<dbReference type="Ensembl" id="ENSOMET00000019127.1">
    <property type="protein sequence ID" value="ENSOMEP00000011932.1"/>
    <property type="gene ID" value="ENSOMEG00000013274.1"/>
</dbReference>
<dbReference type="Proteomes" id="UP000261560">
    <property type="component" value="Unplaced"/>
</dbReference>
<keyword evidence="2" id="KW-0677">Repeat</keyword>
<dbReference type="PANTHER" id="PTHR23235:SF157">
    <property type="entry name" value="FEZ FAMILY ZINC FINGER PROTEIN 1"/>
    <property type="match status" value="1"/>
</dbReference>
<dbReference type="FunFam" id="3.30.160.60:FF:000194">
    <property type="entry name" value="Fez family zinc finger protein 2"/>
    <property type="match status" value="1"/>
</dbReference>
<feature type="domain" description="C2H2-type" evidence="6">
    <location>
        <begin position="378"/>
        <end position="401"/>
    </location>
</feature>
<dbReference type="GO" id="GO:0008270">
    <property type="term" value="F:zinc ion binding"/>
    <property type="evidence" value="ECO:0007669"/>
    <property type="project" value="UniProtKB-KW"/>
</dbReference>
<organism evidence="7 8">
    <name type="scientific">Oryzias melastigma</name>
    <name type="common">Marine medaka</name>
    <dbReference type="NCBI Taxonomy" id="30732"/>
    <lineage>
        <taxon>Eukaryota</taxon>
        <taxon>Metazoa</taxon>
        <taxon>Chordata</taxon>
        <taxon>Craniata</taxon>
        <taxon>Vertebrata</taxon>
        <taxon>Euteleostomi</taxon>
        <taxon>Actinopterygii</taxon>
        <taxon>Neopterygii</taxon>
        <taxon>Teleostei</taxon>
        <taxon>Neoteleostei</taxon>
        <taxon>Acanthomorphata</taxon>
        <taxon>Ovalentaria</taxon>
        <taxon>Atherinomorphae</taxon>
        <taxon>Beloniformes</taxon>
        <taxon>Adrianichthyidae</taxon>
        <taxon>Oryziinae</taxon>
        <taxon>Oryzias</taxon>
    </lineage>
</organism>
<evidence type="ECO:0000313" key="7">
    <source>
        <dbReference type="Ensembl" id="ENSOMEP00000011932.1"/>
    </source>
</evidence>
<dbReference type="FunFam" id="3.30.160.60:FF:000863">
    <property type="entry name" value="fez family zinc finger protein 2"/>
    <property type="match status" value="1"/>
</dbReference>
<evidence type="ECO:0000256" key="4">
    <source>
        <dbReference type="ARBA" id="ARBA00022833"/>
    </source>
</evidence>
<sequence>MDGSFCRPAGVLGSPLASGSQPAGSDILSKPLSFSIDRIMARTPEPRSIPLPTWYQPAPAGKPDASLHCMIPLVPLGYETGHRFSIPALEGGHFDACSLPASAEILGFGLSQQEDSSVSQTIGQYKLFRPRVVNQSSFSAMGTVCYLNCSGDGGACAHTAGLVNLHPMASYLLSARHKALMVEKSKASLQPERFSVSQHFKEMSQSHIQNYMKERDQMLTEKMFKGSAAAVRLSASCHNSKPKVFTCEVCGKVSVCAREDTLTISFFHSVVNNFIIIMHKQQHQNNNKNTEKPHKCNQCGKAFNRSSTLNTHTRIHAGYKPFVCEFCGKGFHQKGNYKNHKLTHSGEKQFKCSICSKAFHQVYNLTFHMHTHNDKKPFTCPTCGKGFCRNFDLKKHVRKLHDPAGAQSPLES</sequence>
<evidence type="ECO:0000256" key="2">
    <source>
        <dbReference type="ARBA" id="ARBA00022737"/>
    </source>
</evidence>
<dbReference type="OMA" id="SQIQHYM"/>
<dbReference type="PaxDb" id="30732-ENSOMEP00000011932"/>
<dbReference type="SUPFAM" id="SSF57667">
    <property type="entry name" value="beta-beta-alpha zinc fingers"/>
    <property type="match status" value="2"/>
</dbReference>
<evidence type="ECO:0000259" key="6">
    <source>
        <dbReference type="PROSITE" id="PS50157"/>
    </source>
</evidence>
<dbReference type="FunFam" id="3.30.160.60:FF:000103">
    <property type="entry name" value="FEZ family zinc finger 1"/>
    <property type="match status" value="1"/>
</dbReference>
<dbReference type="GeneTree" id="ENSGT00940000159477"/>
<keyword evidence="8" id="KW-1185">Reference proteome</keyword>
<feature type="domain" description="C2H2-type" evidence="6">
    <location>
        <begin position="322"/>
        <end position="349"/>
    </location>
</feature>
<evidence type="ECO:0000313" key="8">
    <source>
        <dbReference type="Proteomes" id="UP000261560"/>
    </source>
</evidence>
<feature type="domain" description="C2H2-type" evidence="6">
    <location>
        <begin position="294"/>
        <end position="321"/>
    </location>
</feature>
<dbReference type="GO" id="GO:0000978">
    <property type="term" value="F:RNA polymerase II cis-regulatory region sequence-specific DNA binding"/>
    <property type="evidence" value="ECO:0007669"/>
    <property type="project" value="TreeGrafter"/>
</dbReference>
<dbReference type="STRING" id="30732.ENSOMEP00000011932"/>
<dbReference type="InterPro" id="IPR036236">
    <property type="entry name" value="Znf_C2H2_sf"/>
</dbReference>